<dbReference type="GO" id="GO:0016887">
    <property type="term" value="F:ATP hydrolysis activity"/>
    <property type="evidence" value="ECO:0007669"/>
    <property type="project" value="TreeGrafter"/>
</dbReference>
<evidence type="ECO:0000256" key="7">
    <source>
        <dbReference type="PROSITE-ProRule" id="PRU00283"/>
    </source>
</evidence>
<dbReference type="InterPro" id="IPR027417">
    <property type="entry name" value="P-loop_NTPase"/>
</dbReference>
<dbReference type="GO" id="GO:0008017">
    <property type="term" value="F:microtubule binding"/>
    <property type="evidence" value="ECO:0007669"/>
    <property type="project" value="InterPro"/>
</dbReference>
<dbReference type="InterPro" id="IPR036961">
    <property type="entry name" value="Kinesin_motor_dom_sf"/>
</dbReference>
<feature type="region of interest" description="Disordered" evidence="8">
    <location>
        <begin position="1488"/>
        <end position="1566"/>
    </location>
</feature>
<dbReference type="GO" id="GO:0005874">
    <property type="term" value="C:microtubule"/>
    <property type="evidence" value="ECO:0007669"/>
    <property type="project" value="UniProtKB-KW"/>
</dbReference>
<dbReference type="InterPro" id="IPR001752">
    <property type="entry name" value="Kinesin_motor_dom"/>
</dbReference>
<evidence type="ECO:0000259" key="9">
    <source>
        <dbReference type="PROSITE" id="PS50067"/>
    </source>
</evidence>
<dbReference type="Pfam" id="PF00225">
    <property type="entry name" value="Kinesin"/>
    <property type="match status" value="2"/>
</dbReference>
<feature type="compositionally biased region" description="Basic and acidic residues" evidence="8">
    <location>
        <begin position="1495"/>
        <end position="1507"/>
    </location>
</feature>
<dbReference type="OrthoDB" id="123929at2759"/>
<comment type="similarity">
    <text evidence="7">Belongs to the TRAFAC class myosin-kinesin ATPase superfamily. Kinesin family.</text>
</comment>
<dbReference type="PROSITE" id="PS50067">
    <property type="entry name" value="KINESIN_MOTOR_2"/>
    <property type="match status" value="1"/>
</dbReference>
<name>A0A8J2QGS6_9NEOP</name>
<keyword evidence="2" id="KW-0493">Microtubule</keyword>
<evidence type="ECO:0000256" key="8">
    <source>
        <dbReference type="SAM" id="MobiDB-lite"/>
    </source>
</evidence>
<evidence type="ECO:0000313" key="10">
    <source>
        <dbReference type="EMBL" id="CAG9562350.1"/>
    </source>
</evidence>
<dbReference type="GO" id="GO:0003777">
    <property type="term" value="F:microtubule motor activity"/>
    <property type="evidence" value="ECO:0007669"/>
    <property type="project" value="InterPro"/>
</dbReference>
<feature type="binding site" evidence="7">
    <location>
        <begin position="144"/>
        <end position="151"/>
    </location>
    <ligand>
        <name>ATP</name>
        <dbReference type="ChEBI" id="CHEBI:30616"/>
    </ligand>
</feature>
<accession>A0A8J2QGS6</accession>
<feature type="region of interest" description="Disordered" evidence="8">
    <location>
        <begin position="1"/>
        <end position="34"/>
    </location>
</feature>
<feature type="compositionally biased region" description="Acidic residues" evidence="8">
    <location>
        <begin position="893"/>
        <end position="902"/>
    </location>
</feature>
<comment type="caution">
    <text evidence="10">The sequence shown here is derived from an EMBL/GenBank/DDBJ whole genome shotgun (WGS) entry which is preliminary data.</text>
</comment>
<evidence type="ECO:0000256" key="5">
    <source>
        <dbReference type="ARBA" id="ARBA00023175"/>
    </source>
</evidence>
<evidence type="ECO:0000256" key="3">
    <source>
        <dbReference type="ARBA" id="ARBA00022741"/>
    </source>
</evidence>
<feature type="compositionally biased region" description="Basic and acidic residues" evidence="8">
    <location>
        <begin position="1409"/>
        <end position="1418"/>
    </location>
</feature>
<evidence type="ECO:0000256" key="1">
    <source>
        <dbReference type="ARBA" id="ARBA00004245"/>
    </source>
</evidence>
<dbReference type="PANTHER" id="PTHR24115:SF1008">
    <property type="entry name" value="KINESIN-LIKE PROTEIN SUBITO"/>
    <property type="match status" value="1"/>
</dbReference>
<feature type="compositionally biased region" description="Basic and acidic residues" evidence="8">
    <location>
        <begin position="1"/>
        <end position="16"/>
    </location>
</feature>
<organism evidence="10 11">
    <name type="scientific">Danaus chrysippus</name>
    <name type="common">African queen</name>
    <dbReference type="NCBI Taxonomy" id="151541"/>
    <lineage>
        <taxon>Eukaryota</taxon>
        <taxon>Metazoa</taxon>
        <taxon>Ecdysozoa</taxon>
        <taxon>Arthropoda</taxon>
        <taxon>Hexapoda</taxon>
        <taxon>Insecta</taxon>
        <taxon>Pterygota</taxon>
        <taxon>Neoptera</taxon>
        <taxon>Endopterygota</taxon>
        <taxon>Lepidoptera</taxon>
        <taxon>Glossata</taxon>
        <taxon>Ditrysia</taxon>
        <taxon>Papilionoidea</taxon>
        <taxon>Nymphalidae</taxon>
        <taxon>Danainae</taxon>
        <taxon>Danaini</taxon>
        <taxon>Danaina</taxon>
        <taxon>Danaus</taxon>
        <taxon>Anosia</taxon>
    </lineage>
</organism>
<keyword evidence="11" id="KW-1185">Reference proteome</keyword>
<evidence type="ECO:0000256" key="4">
    <source>
        <dbReference type="ARBA" id="ARBA00022840"/>
    </source>
</evidence>
<keyword evidence="6" id="KW-0206">Cytoskeleton</keyword>
<dbReference type="GO" id="GO:0005634">
    <property type="term" value="C:nucleus"/>
    <property type="evidence" value="ECO:0007669"/>
    <property type="project" value="TreeGrafter"/>
</dbReference>
<proteinExistence type="inferred from homology"/>
<keyword evidence="6" id="KW-0963">Cytoplasm</keyword>
<dbReference type="GO" id="GO:0005524">
    <property type="term" value="F:ATP binding"/>
    <property type="evidence" value="ECO:0007669"/>
    <property type="project" value="UniProtKB-UniRule"/>
</dbReference>
<comment type="subcellular location">
    <subcellularLocation>
        <location evidence="1">Cytoplasm</location>
        <location evidence="1">Cytoskeleton</location>
    </subcellularLocation>
</comment>
<feature type="compositionally biased region" description="Basic and acidic residues" evidence="8">
    <location>
        <begin position="1436"/>
        <end position="1449"/>
    </location>
</feature>
<feature type="compositionally biased region" description="Basic residues" evidence="8">
    <location>
        <begin position="1556"/>
        <end position="1566"/>
    </location>
</feature>
<dbReference type="InterPro" id="IPR027640">
    <property type="entry name" value="Kinesin-like_fam"/>
</dbReference>
<dbReference type="SMART" id="SM00129">
    <property type="entry name" value="KISc"/>
    <property type="match status" value="1"/>
</dbReference>
<keyword evidence="3 7" id="KW-0547">Nucleotide-binding</keyword>
<dbReference type="PANTHER" id="PTHR24115">
    <property type="entry name" value="KINESIN-RELATED"/>
    <property type="match status" value="1"/>
</dbReference>
<gene>
    <name evidence="10" type="ORF">DCHRY22_LOCUS3699</name>
</gene>
<sequence length="1566" mass="177810">MLDSRYSDNEVSRRDIPSFIEPRPPLISNPFMRPRPQKGTNLLELFEEDSECEEPELVQVYLRLKPCNNPSNLYEVRSDRHLITSLDTTTAGHGRKTQHNVSKMFTFSHIFGPDTSQKEIFENVVKENLRKLPEGNSFTLLTYGASGSGKTFTLMGTVSSPGLIPRSLEYVFKVVEVEQTPVYKPSETGADKLNYAQQEYELQWVKRLHVSAPLKDKYRRMSVQLKNDLTSHHDLSNRNRHYVWILANGGKREILVNGGKRILANGGKRILANGGKRILANGGKRILANGGKREILANGGKREIHISKRWEKDISKRWEKDISKRWEKDIIKRWEKGDISKRWEKGDISKRWEKGDISKRWEKGDISKRWEKGDISKRWEKDISKRWEKDISKRWEKDISKRILANGGKRILANGGKRILSNGGKREILANGGKREILANGGKREILANGGKREILANGGKREILANGGKKEILANGGKIKILANGGKREMVANGGKTERVAMGKKREKVSFIEIYNEGIYDLLAPGDRRNAQKLAIRDDSSGNVYVKGATQAFVRSGEEAYNVMVAGKHNLQVAATGVHAQSSRSHCIFTITMLTEGDGVVGASHVRLCDLAGCERAARTRNTGARMCESRAINSSLHVLERCLRALRRKGAKAPARTVIPYRESKLTRLLGSGLSGARGEAVSMVVTLNPSPEYANETRHVLQLAAVAKDIQINNTISDYPSSLEDTTSQDMSITYNAEIMRLREENGRLHFELAQAQSRNAELLSNMEQRQAAGAETMRELVSEAREITASYYEEQLKVLRNEMAEMVEEYESRLNAVQPSKQDTPSKNIDAKVNQLMTEIAILEEKLQAEKLARARAEEEVQHLRACIEERDEKPDEDPISENISLTDSDSDSDDDPCNESLEPTFKKEDINRSRLHRQSAVQDIDSGNDNSVLDGTIDTLKDESRGNDTSKYVSDLDCSATDSIDTDKICTVKKLDVRGTYYVGDHNEVVCDNDRAKLSRETYCVPDCNVSVKDLLNTTEQEPEVDNDDNHVGSTEKDLSLKDIELTQDKKPDTFVNKIISSIKEASTSDSNNSLAQFERLELETKVTNKDFNATEVLTDINILKENRHYFDIPNESPVAKERKIFFDNLNAEPKTVLDDIKKQIDDRSPSIVREECTLEFTPSMIKKLLGDSKRQARNIPMNLVRVCPKNHISIDLFEDSPRITPRIEDNIETVRKSIADMVVVDKTDTVVEETVGNENKRTSNVVIDIKEEENIIESIDINIENNDLKNNKNDQENDTIKHELNEEIKLPQDELEHIKDEVKDSHEDDLNTNNLETKKTCSDKVIASEEIKTKPEDNTDVSIITDIKKERIDQNIDIKITDESRANINNNTLEEFDNIYKDITVPRATEFELLVSQEIRESSIEDCDKSNNNEETDEVKYKLRHRKTEKTKIDARKDVEKPRRNLRSRRRKNQSEEEDSEKEIKLKDIANLQNEFSDVTMDMPAPFKKNKDIPSPEKIDENIPPMMGIQSCPAKSVTRSRRKLFTPRAEPLDESGQGDSNERVCVPRPSYHRPRARRKL</sequence>
<evidence type="ECO:0000256" key="2">
    <source>
        <dbReference type="ARBA" id="ARBA00022701"/>
    </source>
</evidence>
<dbReference type="EMBL" id="CAKASE010000048">
    <property type="protein sequence ID" value="CAG9562350.1"/>
    <property type="molecule type" value="Genomic_DNA"/>
</dbReference>
<dbReference type="SUPFAM" id="SSF52540">
    <property type="entry name" value="P-loop containing nucleoside triphosphate hydrolases"/>
    <property type="match status" value="2"/>
</dbReference>
<reference evidence="10" key="1">
    <citation type="submission" date="2021-09" db="EMBL/GenBank/DDBJ databases">
        <authorList>
            <person name="Martin H S."/>
        </authorList>
    </citation>
    <scope>NUCLEOTIDE SEQUENCE</scope>
</reference>
<evidence type="ECO:0000313" key="11">
    <source>
        <dbReference type="Proteomes" id="UP000789524"/>
    </source>
</evidence>
<feature type="region of interest" description="Disordered" evidence="8">
    <location>
        <begin position="871"/>
        <end position="913"/>
    </location>
</feature>
<evidence type="ECO:0000256" key="6">
    <source>
        <dbReference type="ARBA" id="ARBA00023212"/>
    </source>
</evidence>
<dbReference type="GO" id="GO:0007018">
    <property type="term" value="P:microtubule-based movement"/>
    <property type="evidence" value="ECO:0007669"/>
    <property type="project" value="InterPro"/>
</dbReference>
<keyword evidence="5 7" id="KW-0505">Motor protein</keyword>
<protein>
    <submittedName>
        <fullName evidence="10">(African queen) hypothetical protein</fullName>
    </submittedName>
</protein>
<feature type="region of interest" description="Disordered" evidence="8">
    <location>
        <begin position="1409"/>
        <end position="1472"/>
    </location>
</feature>
<keyword evidence="4 7" id="KW-0067">ATP-binding</keyword>
<dbReference type="GO" id="GO:0005871">
    <property type="term" value="C:kinesin complex"/>
    <property type="evidence" value="ECO:0007669"/>
    <property type="project" value="TreeGrafter"/>
</dbReference>
<dbReference type="Gene3D" id="3.40.850.10">
    <property type="entry name" value="Kinesin motor domain"/>
    <property type="match status" value="2"/>
</dbReference>
<dbReference type="Proteomes" id="UP000789524">
    <property type="component" value="Unassembled WGS sequence"/>
</dbReference>
<feature type="domain" description="Kinesin motor" evidence="9">
    <location>
        <begin position="57"/>
        <end position="713"/>
    </location>
</feature>